<evidence type="ECO:0000256" key="6">
    <source>
        <dbReference type="ARBA" id="ARBA00022833"/>
    </source>
</evidence>
<dbReference type="InterPro" id="IPR024079">
    <property type="entry name" value="MetalloPept_cat_dom_sf"/>
</dbReference>
<dbReference type="EMBL" id="JARQAJ010000004">
    <property type="protein sequence ID" value="MDT2759748.1"/>
    <property type="molecule type" value="Genomic_DNA"/>
</dbReference>
<proteinExistence type="inferred from homology"/>
<comment type="caution">
    <text evidence="10">The sequence shown here is derived from an EMBL/GenBank/DDBJ whole genome shotgun (WGS) entry which is preliminary data.</text>
</comment>
<dbReference type="Gene3D" id="1.10.1380.10">
    <property type="entry name" value="Neutral endopeptidase , domain2"/>
    <property type="match status" value="1"/>
</dbReference>
<keyword evidence="3" id="KW-0645">Protease</keyword>
<evidence type="ECO:0000313" key="11">
    <source>
        <dbReference type="Proteomes" id="UP001181046"/>
    </source>
</evidence>
<dbReference type="Pfam" id="PF01431">
    <property type="entry name" value="Peptidase_M13"/>
    <property type="match status" value="1"/>
</dbReference>
<dbReference type="PANTHER" id="PTHR11733">
    <property type="entry name" value="ZINC METALLOPROTEASE FAMILY M13 NEPRILYSIN-RELATED"/>
    <property type="match status" value="1"/>
</dbReference>
<dbReference type="Pfam" id="PF05649">
    <property type="entry name" value="Peptidase_M13_N"/>
    <property type="match status" value="1"/>
</dbReference>
<keyword evidence="4" id="KW-0479">Metal-binding</keyword>
<keyword evidence="5 10" id="KW-0378">Hydrolase</keyword>
<dbReference type="Proteomes" id="UP001181046">
    <property type="component" value="Unassembled WGS sequence"/>
</dbReference>
<evidence type="ECO:0000259" key="9">
    <source>
        <dbReference type="Pfam" id="PF05649"/>
    </source>
</evidence>
<evidence type="ECO:0000256" key="5">
    <source>
        <dbReference type="ARBA" id="ARBA00022801"/>
    </source>
</evidence>
<evidence type="ECO:0000256" key="7">
    <source>
        <dbReference type="ARBA" id="ARBA00023049"/>
    </source>
</evidence>
<dbReference type="PANTHER" id="PTHR11733:SF167">
    <property type="entry name" value="FI17812P1-RELATED"/>
    <property type="match status" value="1"/>
</dbReference>
<dbReference type="GO" id="GO:0016787">
    <property type="term" value="F:hydrolase activity"/>
    <property type="evidence" value="ECO:0007669"/>
    <property type="project" value="UniProtKB-KW"/>
</dbReference>
<dbReference type="Gene3D" id="3.40.390.10">
    <property type="entry name" value="Collagenase (Catalytic Domain)"/>
    <property type="match status" value="1"/>
</dbReference>
<dbReference type="CDD" id="cd08662">
    <property type="entry name" value="M13"/>
    <property type="match status" value="1"/>
</dbReference>
<accession>A0ABU3FAP4</accession>
<reference evidence="10" key="1">
    <citation type="submission" date="2023-03" db="EMBL/GenBank/DDBJ databases">
        <authorList>
            <person name="Shen W."/>
            <person name="Cai J."/>
        </authorList>
    </citation>
    <scope>NUCLEOTIDE SEQUENCE</scope>
    <source>
        <strain evidence="10">P66-3</strain>
    </source>
</reference>
<dbReference type="InterPro" id="IPR018497">
    <property type="entry name" value="Peptidase_M13_C"/>
</dbReference>
<keyword evidence="7" id="KW-0482">Metalloprotease</keyword>
<dbReference type="SUPFAM" id="SSF55486">
    <property type="entry name" value="Metalloproteases ('zincins'), catalytic domain"/>
    <property type="match status" value="1"/>
</dbReference>
<dbReference type="PRINTS" id="PR00786">
    <property type="entry name" value="NEPRILYSIN"/>
</dbReference>
<gene>
    <name evidence="10" type="ORF">P7H27_08230</name>
</gene>
<keyword evidence="6" id="KW-0862">Zinc</keyword>
<dbReference type="InterPro" id="IPR000718">
    <property type="entry name" value="Peptidase_M13"/>
</dbReference>
<evidence type="ECO:0000259" key="8">
    <source>
        <dbReference type="Pfam" id="PF01431"/>
    </source>
</evidence>
<dbReference type="InterPro" id="IPR008753">
    <property type="entry name" value="Peptidase_M13_N"/>
</dbReference>
<dbReference type="InterPro" id="IPR042089">
    <property type="entry name" value="Peptidase_M13_dom_2"/>
</dbReference>
<protein>
    <submittedName>
        <fullName evidence="10">M13-type metalloendopeptidase</fullName>
        <ecNumber evidence="10">3.4.24.-</ecNumber>
    </submittedName>
</protein>
<dbReference type="EC" id="3.4.24.-" evidence="10"/>
<dbReference type="RefSeq" id="WP_311830038.1">
    <property type="nucleotide sequence ID" value="NZ_JARQAJ010000004.1"/>
</dbReference>
<comment type="cofactor">
    <cofactor evidence="1">
        <name>Zn(2+)</name>
        <dbReference type="ChEBI" id="CHEBI:29105"/>
    </cofactor>
</comment>
<evidence type="ECO:0000313" key="10">
    <source>
        <dbReference type="EMBL" id="MDT2759748.1"/>
    </source>
</evidence>
<evidence type="ECO:0000256" key="4">
    <source>
        <dbReference type="ARBA" id="ARBA00022723"/>
    </source>
</evidence>
<name>A0ABU3FAP4_9ENTE</name>
<comment type="similarity">
    <text evidence="2">Belongs to the peptidase M13 family.</text>
</comment>
<keyword evidence="11" id="KW-1185">Reference proteome</keyword>
<dbReference type="PROSITE" id="PS51885">
    <property type="entry name" value="NEPRILYSIN"/>
    <property type="match status" value="1"/>
</dbReference>
<evidence type="ECO:0000256" key="1">
    <source>
        <dbReference type="ARBA" id="ARBA00001947"/>
    </source>
</evidence>
<sequence length="635" mass="70971">MDTTKIKDDLYEAVNGEWIKDAVIPADKPATGGFQDLVDEIDDLLIADTKKMSADPSLIPNDLMKEYIAYFQLANDYQKRDQDGASPLLPLLNQVAELKNLADLDQQLTSWVLAGLPLPFGVDVDADMKNTKINALFAGAPNLILPDKTYYEPDHPQAPQLLAIFKEMTLKLFALAGYKADTAEKITDEALQFDKLLAPHVKSAEENADYSKMYNPESGEEFIKYSQQLDLKKLLIGLVGEVPEKIIVTEPLFFTKLNDLITPATFPQMKSWMLVMTINALTAYLSEEFRQVGGIYNRALSGAPEARPQGKAAFYLAAGRFDQIIGDYYGKKYFGEQAKKDVQQMVEQMIGIYQERLSSNSWLGEATREKAITKLKTLGIHVGYPEKIPPIYTQFTVTPAAKGGSLLSNALHFSQLKRRDEYAKWNKPVERDEWEMSANTVNAYYHPFRNIIVFPAAILQAPFYSLEQSSSENFGGIGAVIAHEISHAFDNNGSLFDEYGNLNNWWTDDDQTHFQALADQMIAEFDGLGIAGGKVNGKLTVSENIADAGGLSCALEAAKKDPNADLAGFFINWATIWRMKARQEYTQLLLSVDVHAPNKLRANVQVKNLAEFYQTFGIKPADTMYLAPEKRVSIW</sequence>
<organism evidence="10 11">
    <name type="scientific">Enterococcus xiangfangensis</name>
    <dbReference type="NCBI Taxonomy" id="1296537"/>
    <lineage>
        <taxon>Bacteria</taxon>
        <taxon>Bacillati</taxon>
        <taxon>Bacillota</taxon>
        <taxon>Bacilli</taxon>
        <taxon>Lactobacillales</taxon>
        <taxon>Enterococcaceae</taxon>
        <taxon>Enterococcus</taxon>
    </lineage>
</organism>
<feature type="domain" description="Peptidase M13 N-terminal" evidence="9">
    <location>
        <begin position="7"/>
        <end position="385"/>
    </location>
</feature>
<evidence type="ECO:0000256" key="2">
    <source>
        <dbReference type="ARBA" id="ARBA00007357"/>
    </source>
</evidence>
<evidence type="ECO:0000256" key="3">
    <source>
        <dbReference type="ARBA" id="ARBA00022670"/>
    </source>
</evidence>
<feature type="domain" description="Peptidase M13 C-terminal" evidence="8">
    <location>
        <begin position="442"/>
        <end position="632"/>
    </location>
</feature>